<proteinExistence type="predicted"/>
<dbReference type="EMBL" id="JANIBM010000050">
    <property type="protein sequence ID" value="MCQ8183471.1"/>
    <property type="molecule type" value="Genomic_DNA"/>
</dbReference>
<sequence length="27" mass="3141">FFRIPEALNIIFSAATTKFVFRFLGFS</sequence>
<accession>A0ABT1UPZ3</accession>
<feature type="non-terminal residue" evidence="1">
    <location>
        <position position="1"/>
    </location>
</feature>
<dbReference type="Proteomes" id="UP001524569">
    <property type="component" value="Unassembled WGS sequence"/>
</dbReference>
<evidence type="ECO:0000313" key="2">
    <source>
        <dbReference type="Proteomes" id="UP001524569"/>
    </source>
</evidence>
<evidence type="ECO:0000313" key="1">
    <source>
        <dbReference type="EMBL" id="MCQ8183471.1"/>
    </source>
</evidence>
<dbReference type="RefSeq" id="WP_256612711.1">
    <property type="nucleotide sequence ID" value="NZ_JANIBM010000050.1"/>
</dbReference>
<gene>
    <name evidence="1" type="ORF">NP603_20330</name>
</gene>
<comment type="caution">
    <text evidence="1">The sequence shown here is derived from an EMBL/GenBank/DDBJ whole genome shotgun (WGS) entry which is preliminary data.</text>
</comment>
<keyword evidence="2" id="KW-1185">Reference proteome</keyword>
<protein>
    <submittedName>
        <fullName evidence="1">DUF2523 domain-containing protein</fullName>
    </submittedName>
</protein>
<reference evidence="1 2" key="1">
    <citation type="submission" date="2022-07" db="EMBL/GenBank/DDBJ databases">
        <title>Methylomonas rivi sp. nov., Methylomonas rosea sp. nov., Methylomonas aureus sp. nov. and Methylomonas subterranea sp. nov., four novel methanotrophs isolated from a freshwater creek and the deep terrestrial subsurface.</title>
        <authorList>
            <person name="Abin C."/>
            <person name="Sankaranarayanan K."/>
            <person name="Garner C."/>
            <person name="Sindelar R."/>
            <person name="Kotary K."/>
            <person name="Garner R."/>
            <person name="Barclay S."/>
            <person name="Lawson P."/>
            <person name="Krumholz L."/>
        </authorList>
    </citation>
    <scope>NUCLEOTIDE SEQUENCE [LARGE SCALE GENOMIC DNA]</scope>
    <source>
        <strain evidence="1 2">SURF-1</strain>
    </source>
</reference>
<name>A0ABT1UPZ3_9GAMM</name>
<organism evidence="1 2">
    <name type="scientific">Methylomonas aurea</name>
    <dbReference type="NCBI Taxonomy" id="2952224"/>
    <lineage>
        <taxon>Bacteria</taxon>
        <taxon>Pseudomonadati</taxon>
        <taxon>Pseudomonadota</taxon>
        <taxon>Gammaproteobacteria</taxon>
        <taxon>Methylococcales</taxon>
        <taxon>Methylococcaceae</taxon>
        <taxon>Methylomonas</taxon>
    </lineage>
</organism>
<dbReference type="InterPro" id="IPR019670">
    <property type="entry name" value="DUF2523"/>
</dbReference>
<dbReference type="Pfam" id="PF10734">
    <property type="entry name" value="DUF2523"/>
    <property type="match status" value="1"/>
</dbReference>